<evidence type="ECO:0000313" key="1">
    <source>
        <dbReference type="EMBL" id="CCX15906.1"/>
    </source>
</evidence>
<dbReference type="Proteomes" id="UP000018144">
    <property type="component" value="Unassembled WGS sequence"/>
</dbReference>
<gene>
    <name evidence="1" type="ORF">PCON_02365</name>
</gene>
<protein>
    <submittedName>
        <fullName evidence="1">Uncharacterized protein</fullName>
    </submittedName>
</protein>
<proteinExistence type="predicted"/>
<name>U4LBD3_PYROM</name>
<keyword evidence="2" id="KW-1185">Reference proteome</keyword>
<organism evidence="1 2">
    <name type="scientific">Pyronema omphalodes (strain CBS 100304)</name>
    <name type="common">Pyronema confluens</name>
    <dbReference type="NCBI Taxonomy" id="1076935"/>
    <lineage>
        <taxon>Eukaryota</taxon>
        <taxon>Fungi</taxon>
        <taxon>Dikarya</taxon>
        <taxon>Ascomycota</taxon>
        <taxon>Pezizomycotina</taxon>
        <taxon>Pezizomycetes</taxon>
        <taxon>Pezizales</taxon>
        <taxon>Pyronemataceae</taxon>
        <taxon>Pyronema</taxon>
    </lineage>
</organism>
<sequence>MKRIGPETTSFGKSTSDTYTAASDWLLIDVVHCICLERGTKEKALEWISPLEPYKTHKQIRSKRLKNTGT</sequence>
<dbReference type="EMBL" id="HF936265">
    <property type="protein sequence ID" value="CCX15906.1"/>
    <property type="molecule type" value="Genomic_DNA"/>
</dbReference>
<reference evidence="1 2" key="1">
    <citation type="journal article" date="2013" name="PLoS Genet.">
        <title>The genome and development-dependent transcriptomes of Pyronema confluens: a window into fungal evolution.</title>
        <authorList>
            <person name="Traeger S."/>
            <person name="Altegoer F."/>
            <person name="Freitag M."/>
            <person name="Gabaldon T."/>
            <person name="Kempken F."/>
            <person name="Kumar A."/>
            <person name="Marcet-Houben M."/>
            <person name="Poggeler S."/>
            <person name="Stajich J.E."/>
            <person name="Nowrousian M."/>
        </authorList>
    </citation>
    <scope>NUCLEOTIDE SEQUENCE [LARGE SCALE GENOMIC DNA]</scope>
    <source>
        <strain evidence="2">CBS 100304</strain>
        <tissue evidence="1">Vegetative mycelium</tissue>
    </source>
</reference>
<evidence type="ECO:0000313" key="2">
    <source>
        <dbReference type="Proteomes" id="UP000018144"/>
    </source>
</evidence>
<dbReference type="AlphaFoldDB" id="U4LBD3"/>
<accession>U4LBD3</accession>